<dbReference type="EMBL" id="HBIR01005056">
    <property type="protein sequence ID" value="CAE0526701.1"/>
    <property type="molecule type" value="Transcribed_RNA"/>
</dbReference>
<dbReference type="InterPro" id="IPR037185">
    <property type="entry name" value="EmrE-like"/>
</dbReference>
<reference evidence="7" key="1">
    <citation type="submission" date="2021-01" db="EMBL/GenBank/DDBJ databases">
        <authorList>
            <person name="Corre E."/>
            <person name="Pelletier E."/>
            <person name="Niang G."/>
            <person name="Scheremetjew M."/>
            <person name="Finn R."/>
            <person name="Kale V."/>
            <person name="Holt S."/>
            <person name="Cochrane G."/>
            <person name="Meng A."/>
            <person name="Brown T."/>
            <person name="Cohen L."/>
        </authorList>
    </citation>
    <scope>NUCLEOTIDE SEQUENCE</scope>
    <source>
        <strain evidence="7">379</strain>
    </source>
</reference>
<evidence type="ECO:0000313" key="7">
    <source>
        <dbReference type="EMBL" id="CAE0526701.1"/>
    </source>
</evidence>
<gene>
    <name evidence="7" type="ORF">EHUX00137_LOCUS3504</name>
</gene>
<evidence type="ECO:0000259" key="6">
    <source>
        <dbReference type="Pfam" id="PF00892"/>
    </source>
</evidence>
<keyword evidence="3" id="KW-0812">Transmembrane</keyword>
<dbReference type="GO" id="GO:0005886">
    <property type="term" value="C:plasma membrane"/>
    <property type="evidence" value="ECO:0007669"/>
    <property type="project" value="UniProtKB-SubCell"/>
</dbReference>
<evidence type="ECO:0000256" key="4">
    <source>
        <dbReference type="ARBA" id="ARBA00022989"/>
    </source>
</evidence>
<feature type="domain" description="EamA" evidence="6">
    <location>
        <begin position="133"/>
        <end position="203"/>
    </location>
</feature>
<protein>
    <recommendedName>
        <fullName evidence="6">EamA domain-containing protein</fullName>
    </recommendedName>
</protein>
<comment type="subcellular location">
    <subcellularLocation>
        <location evidence="1">Cell membrane</location>
        <topology evidence="1">Multi-pass membrane protein</topology>
    </subcellularLocation>
</comment>
<evidence type="ECO:0000256" key="1">
    <source>
        <dbReference type="ARBA" id="ARBA00004651"/>
    </source>
</evidence>
<keyword evidence="2" id="KW-1003">Cell membrane</keyword>
<dbReference type="SUPFAM" id="SSF103481">
    <property type="entry name" value="Multidrug resistance efflux transporter EmrE"/>
    <property type="match status" value="1"/>
</dbReference>
<dbReference type="PANTHER" id="PTHR42920:SF5">
    <property type="entry name" value="EAMA DOMAIN-CONTAINING PROTEIN"/>
    <property type="match status" value="1"/>
</dbReference>
<evidence type="ECO:0000256" key="5">
    <source>
        <dbReference type="ARBA" id="ARBA00023136"/>
    </source>
</evidence>
<dbReference type="Pfam" id="PF00892">
    <property type="entry name" value="EamA"/>
    <property type="match status" value="1"/>
</dbReference>
<organism evidence="7">
    <name type="scientific">Emiliania huxleyi</name>
    <name type="common">Coccolithophore</name>
    <name type="synonym">Pontosphaera huxleyi</name>
    <dbReference type="NCBI Taxonomy" id="2903"/>
    <lineage>
        <taxon>Eukaryota</taxon>
        <taxon>Haptista</taxon>
        <taxon>Haptophyta</taxon>
        <taxon>Prymnesiophyceae</taxon>
        <taxon>Isochrysidales</taxon>
        <taxon>Noelaerhabdaceae</taxon>
        <taxon>Emiliania</taxon>
    </lineage>
</organism>
<keyword evidence="5" id="KW-0472">Membrane</keyword>
<proteinExistence type="predicted"/>
<dbReference type="InterPro" id="IPR051258">
    <property type="entry name" value="Diverse_Substrate_Transporter"/>
</dbReference>
<accession>A0A6U8J432</accession>
<dbReference type="InterPro" id="IPR000620">
    <property type="entry name" value="EamA_dom"/>
</dbReference>
<dbReference type="AlphaFoldDB" id="A0A6U8J432"/>
<evidence type="ECO:0000256" key="2">
    <source>
        <dbReference type="ARBA" id="ARBA00022475"/>
    </source>
</evidence>
<dbReference type="PANTHER" id="PTHR42920">
    <property type="entry name" value="OS03G0707200 PROTEIN-RELATED"/>
    <property type="match status" value="1"/>
</dbReference>
<keyword evidence="4" id="KW-1133">Transmembrane helix</keyword>
<evidence type="ECO:0000256" key="3">
    <source>
        <dbReference type="ARBA" id="ARBA00022692"/>
    </source>
</evidence>
<sequence>MTTARARTRPFLPLFRRPLSPKPYLLLLSPAAPLSQRPSPFLPPLLSLPLSPLPAAVCPRPHNASPPASGVEQVLPVTAVNVATVAALSALWAVCDGCGVGPLAASSSAGWLVDAGTRDAFALPGALRGDSGGGLLWTGLVTTALVRVGETKGLTRVPQSAASVIVATEPLWASAFGLLLLGEGLDPQCVVGGALVVAACVVSGLEPAAVRAALPFLPGGVRSR</sequence>
<name>A0A6U8J432_EMIHU</name>